<dbReference type="Pfam" id="PF11788">
    <property type="entry name" value="MRP-L46"/>
    <property type="match status" value="1"/>
</dbReference>
<keyword evidence="11" id="KW-1185">Reference proteome</keyword>
<evidence type="ECO:0000256" key="8">
    <source>
        <dbReference type="SAM" id="MobiDB-lite"/>
    </source>
</evidence>
<dbReference type="OrthoDB" id="414075at2759"/>
<evidence type="ECO:0000256" key="1">
    <source>
        <dbReference type="ARBA" id="ARBA00004173"/>
    </source>
</evidence>
<keyword evidence="5" id="KW-0496">Mitochondrion</keyword>
<evidence type="ECO:0000256" key="3">
    <source>
        <dbReference type="ARBA" id="ARBA00022946"/>
    </source>
</evidence>
<dbReference type="Gene3D" id="3.90.79.10">
    <property type="entry name" value="Nucleoside Triphosphate Pyrophosphohydrolase"/>
    <property type="match status" value="1"/>
</dbReference>
<dbReference type="PANTHER" id="PTHR13124:SF12">
    <property type="entry name" value="LARGE RIBOSOMAL SUBUNIT PROTEIN ML46"/>
    <property type="match status" value="1"/>
</dbReference>
<dbReference type="SUPFAM" id="SSF55811">
    <property type="entry name" value="Nudix"/>
    <property type="match status" value="1"/>
</dbReference>
<evidence type="ECO:0000313" key="10">
    <source>
        <dbReference type="EMBL" id="KLO12003.1"/>
    </source>
</evidence>
<name>A0A0H2RRC0_9AGAM</name>
<dbReference type="EMBL" id="KQ085987">
    <property type="protein sequence ID" value="KLO12003.1"/>
    <property type="molecule type" value="Genomic_DNA"/>
</dbReference>
<dbReference type="InterPro" id="IPR015797">
    <property type="entry name" value="NUDIX_hydrolase-like_dom_sf"/>
</dbReference>
<dbReference type="AlphaFoldDB" id="A0A0H2RRC0"/>
<dbReference type="CDD" id="cd04661">
    <property type="entry name" value="NUDIX_MRP_L46"/>
    <property type="match status" value="1"/>
</dbReference>
<dbReference type="Proteomes" id="UP000053477">
    <property type="component" value="Unassembled WGS sequence"/>
</dbReference>
<evidence type="ECO:0000256" key="2">
    <source>
        <dbReference type="ARBA" id="ARBA00009070"/>
    </source>
</evidence>
<evidence type="ECO:0000259" key="9">
    <source>
        <dbReference type="Pfam" id="PF11788"/>
    </source>
</evidence>
<dbReference type="GO" id="GO:0005762">
    <property type="term" value="C:mitochondrial large ribosomal subunit"/>
    <property type="evidence" value="ECO:0007669"/>
    <property type="project" value="TreeGrafter"/>
</dbReference>
<evidence type="ECO:0000256" key="6">
    <source>
        <dbReference type="ARBA" id="ARBA00023274"/>
    </source>
</evidence>
<comment type="subcellular location">
    <subcellularLocation>
        <location evidence="1">Mitochondrion</location>
    </subcellularLocation>
</comment>
<evidence type="ECO:0000256" key="4">
    <source>
        <dbReference type="ARBA" id="ARBA00022980"/>
    </source>
</evidence>
<dbReference type="InterPro" id="IPR033650">
    <property type="entry name" value="Ribosomal_mL46_NUDIX"/>
</dbReference>
<dbReference type="FunCoup" id="A0A0H2RRC0">
    <property type="interactions" value="60"/>
</dbReference>
<proteinExistence type="inferred from homology"/>
<evidence type="ECO:0000313" key="11">
    <source>
        <dbReference type="Proteomes" id="UP000053477"/>
    </source>
</evidence>
<feature type="domain" description="Large ribosomal subunit protein mL46 N-terminal" evidence="9">
    <location>
        <begin position="36"/>
        <end position="135"/>
    </location>
</feature>
<dbReference type="InterPro" id="IPR040008">
    <property type="entry name" value="Ribosomal_mL46"/>
</dbReference>
<dbReference type="InterPro" id="IPR021757">
    <property type="entry name" value="Ribosomal_mL46_N"/>
</dbReference>
<keyword evidence="3" id="KW-0809">Transit peptide</keyword>
<gene>
    <name evidence="10" type="ORF">SCHPADRAFT_854490</name>
</gene>
<protein>
    <recommendedName>
        <fullName evidence="7">Large ribosomal subunit protein mL46</fullName>
    </recommendedName>
</protein>
<dbReference type="InParanoid" id="A0A0H2RRC0"/>
<sequence length="271" mass="31192">MSASVFVKRCQVGRHEQRLGQNFARSLATHAPQKPRLAVAVVLNRAPIIAKTPTKFERAFYKYQARIQRALHNPFPYDFYFKPGSILEQQFNKEERIRERKAFGKDFVTEESSSSIEVERTDEDEVPAPRRTSADETKDVKDLNRQGSRNLYLLVRDSTNGKDEWRFPKGNVESGELLHEAARKQLTVQCGDNMNTWIVGRRPIGFFEEQSGISTDPLLTEKTFFLKGHIFAGQAQTQDSISDFAWLTKQEIESRVPKDYWLGTKDMLSDL</sequence>
<dbReference type="PANTHER" id="PTHR13124">
    <property type="entry name" value="39S RIBOSOMAL PROTEIN L46, MITOCHONDRIAL PRECURSOR-RELATED"/>
    <property type="match status" value="1"/>
</dbReference>
<accession>A0A0H2RRC0</accession>
<evidence type="ECO:0000256" key="5">
    <source>
        <dbReference type="ARBA" id="ARBA00023128"/>
    </source>
</evidence>
<feature type="region of interest" description="Disordered" evidence="8">
    <location>
        <begin position="113"/>
        <end position="138"/>
    </location>
</feature>
<organism evidence="10 11">
    <name type="scientific">Schizopora paradoxa</name>
    <dbReference type="NCBI Taxonomy" id="27342"/>
    <lineage>
        <taxon>Eukaryota</taxon>
        <taxon>Fungi</taxon>
        <taxon>Dikarya</taxon>
        <taxon>Basidiomycota</taxon>
        <taxon>Agaricomycotina</taxon>
        <taxon>Agaricomycetes</taxon>
        <taxon>Hymenochaetales</taxon>
        <taxon>Schizoporaceae</taxon>
        <taxon>Schizopora</taxon>
    </lineage>
</organism>
<keyword evidence="6" id="KW-0687">Ribonucleoprotein</keyword>
<dbReference type="STRING" id="27342.A0A0H2RRC0"/>
<reference evidence="10 11" key="1">
    <citation type="submission" date="2015-04" db="EMBL/GenBank/DDBJ databases">
        <title>Complete genome sequence of Schizopora paradoxa KUC8140, a cosmopolitan wood degrader in East Asia.</title>
        <authorList>
            <consortium name="DOE Joint Genome Institute"/>
            <person name="Min B."/>
            <person name="Park H."/>
            <person name="Jang Y."/>
            <person name="Kim J.-J."/>
            <person name="Kim K.H."/>
            <person name="Pangilinan J."/>
            <person name="Lipzen A."/>
            <person name="Riley R."/>
            <person name="Grigoriev I.V."/>
            <person name="Spatafora J.W."/>
            <person name="Choi I.-G."/>
        </authorList>
    </citation>
    <scope>NUCLEOTIDE SEQUENCE [LARGE SCALE GENOMIC DNA]</scope>
    <source>
        <strain evidence="10 11">KUC8140</strain>
    </source>
</reference>
<comment type="similarity">
    <text evidence="2">Belongs to the mitochondrion-specific ribosomal protein mL46 family.</text>
</comment>
<evidence type="ECO:0000256" key="7">
    <source>
        <dbReference type="ARBA" id="ARBA00035190"/>
    </source>
</evidence>
<keyword evidence="4" id="KW-0689">Ribosomal protein</keyword>
<dbReference type="GO" id="GO:0003735">
    <property type="term" value="F:structural constituent of ribosome"/>
    <property type="evidence" value="ECO:0007669"/>
    <property type="project" value="InterPro"/>
</dbReference>